<dbReference type="AlphaFoldDB" id="A0A172WEL9"/>
<evidence type="ECO:0000313" key="3">
    <source>
        <dbReference type="Proteomes" id="UP000076969"/>
    </source>
</evidence>
<keyword evidence="1" id="KW-0812">Transmembrane</keyword>
<evidence type="ECO:0000256" key="1">
    <source>
        <dbReference type="SAM" id="Phobius"/>
    </source>
</evidence>
<sequence length="109" mass="12233">MKRLTLATYLLFLNGFLLLYYAYSFGSIVYLAFGLLSMGLAYGLVKENRTTIKIALIYSAIEFFFALLFLIAGNLLSAVDATISFLTLHDILGYIQEVTREEIDGKEKA</sequence>
<evidence type="ECO:0000313" key="2">
    <source>
        <dbReference type="EMBL" id="ANF21870.1"/>
    </source>
</evidence>
<organism evidence="2 3">
    <name type="scientific">Thermococcus piezophilus</name>
    <dbReference type="NCBI Taxonomy" id="1712654"/>
    <lineage>
        <taxon>Archaea</taxon>
        <taxon>Methanobacteriati</taxon>
        <taxon>Methanobacteriota</taxon>
        <taxon>Thermococci</taxon>
        <taxon>Thermococcales</taxon>
        <taxon>Thermococcaceae</taxon>
        <taxon>Thermococcus</taxon>
    </lineage>
</organism>
<dbReference type="KEGG" id="tpie:A7C91_00600"/>
<name>A0A172WEL9_9EURY</name>
<dbReference type="GeneID" id="28494648"/>
<reference evidence="3" key="1">
    <citation type="journal article" date="2016" name="Syst. Appl. Microbiol.">
        <title>Thermococcus piezophilus sp. nov., a novel hyperthermophilic and piezophilic archaeon with a broad pressure range for growth, isolated from a deepest hydrothermal vent at the Mid-Cayman Rise.</title>
        <authorList>
            <person name="Dalmasso C."/>
            <person name="Oger P."/>
            <person name="Selva G."/>
            <person name="Courtine D."/>
            <person name="L'Haridon S."/>
            <person name="Garlaschelli A."/>
            <person name="Roussel E."/>
            <person name="Miyazaki J."/>
            <person name="Reveillaud J."/>
            <person name="Jebbar M."/>
            <person name="Takai K."/>
            <person name="Maignien L."/>
            <person name="Alain K."/>
        </authorList>
    </citation>
    <scope>NUCLEOTIDE SEQUENCE [LARGE SCALE GENOMIC DNA]</scope>
    <source>
        <strain evidence="3">CDGS</strain>
    </source>
</reference>
<feature type="transmembrane region" description="Helical" evidence="1">
    <location>
        <begin position="56"/>
        <end position="76"/>
    </location>
</feature>
<dbReference type="Proteomes" id="UP000076969">
    <property type="component" value="Chromosome"/>
</dbReference>
<gene>
    <name evidence="2" type="ORF">A7C91_00600</name>
</gene>
<dbReference type="OrthoDB" id="86311at2157"/>
<keyword evidence="1" id="KW-0472">Membrane</keyword>
<protein>
    <submittedName>
        <fullName evidence="2">Uncharacterized protein</fullName>
    </submittedName>
</protein>
<dbReference type="EMBL" id="CP015520">
    <property type="protein sequence ID" value="ANF21870.1"/>
    <property type="molecule type" value="Genomic_DNA"/>
</dbReference>
<feature type="transmembrane region" description="Helical" evidence="1">
    <location>
        <begin position="20"/>
        <end position="44"/>
    </location>
</feature>
<accession>A0A172WEL9</accession>
<keyword evidence="1" id="KW-1133">Transmembrane helix</keyword>
<proteinExistence type="predicted"/>
<dbReference type="RefSeq" id="WP_068664011.1">
    <property type="nucleotide sequence ID" value="NZ_CP015520.1"/>
</dbReference>
<keyword evidence="3" id="KW-1185">Reference proteome</keyword>